<dbReference type="eggNOG" id="ENOG502Z7XI">
    <property type="taxonomic scope" value="Bacteria"/>
</dbReference>
<name>A0A0A2F445_PORCN</name>
<dbReference type="OrthoDB" id="767964at2"/>
<dbReference type="GO" id="GO:0016740">
    <property type="term" value="F:transferase activity"/>
    <property type="evidence" value="ECO:0007669"/>
    <property type="project" value="UniProtKB-KW"/>
</dbReference>
<evidence type="ECO:0000256" key="1">
    <source>
        <dbReference type="ARBA" id="ARBA00022679"/>
    </source>
</evidence>
<organism evidence="3 4">
    <name type="scientific">Porphyromonas cangingivalis</name>
    <dbReference type="NCBI Taxonomy" id="36874"/>
    <lineage>
        <taxon>Bacteria</taxon>
        <taxon>Pseudomonadati</taxon>
        <taxon>Bacteroidota</taxon>
        <taxon>Bacteroidia</taxon>
        <taxon>Bacteroidales</taxon>
        <taxon>Porphyromonadaceae</taxon>
        <taxon>Porphyromonas</taxon>
    </lineage>
</organism>
<evidence type="ECO:0000313" key="4">
    <source>
        <dbReference type="Proteomes" id="UP000030125"/>
    </source>
</evidence>
<feature type="domain" description="Glycosyl transferase CAP10" evidence="2">
    <location>
        <begin position="115"/>
        <end position="317"/>
    </location>
</feature>
<dbReference type="STRING" id="36874.HQ34_08280"/>
<sequence length="326" mass="38816">MKLRQRLSYTFNSGKNPKFVYYTRNYARLLAPKAWCRSRLDSLLARVAKRPDKDYIMRRVGYYNALTPTPIPADAPRLRDHRLEGNKVYFFDTYEYTRYFDDDLRWAFLPGDVTHVPDVPSIVKSRPLTPDNTNSVVMKLDKVRHFTFIKDRKPFTEKMDKVIFRGKTEDKESRIRFMQMYFDHPMCDLGDVSQSCPQHEWIVEKMTLRAHLDYKFVMALEGIDVASNLKWIMSSNSLAVMPKPTCETWFMEGTLIPNHHYVEIKPDFSDLEERVRYYIDHPDEAQQIIENANAYVRQFWDKEREDLISLLVLQKYFEQTNPGYKK</sequence>
<dbReference type="InterPro" id="IPR006598">
    <property type="entry name" value="CAP10"/>
</dbReference>
<dbReference type="Proteomes" id="UP000030125">
    <property type="component" value="Unassembled WGS sequence"/>
</dbReference>
<dbReference type="SMART" id="SM00672">
    <property type="entry name" value="CAP10"/>
    <property type="match status" value="1"/>
</dbReference>
<keyword evidence="4" id="KW-1185">Reference proteome</keyword>
<dbReference type="AlphaFoldDB" id="A0A0A2F445"/>
<keyword evidence="1" id="KW-0808">Transferase</keyword>
<dbReference type="RefSeq" id="WP_036850056.1">
    <property type="nucleotide sequence ID" value="NZ_JQJD01000001.1"/>
</dbReference>
<dbReference type="PANTHER" id="PTHR12203">
    <property type="entry name" value="KDEL LYS-ASP-GLU-LEU CONTAINING - RELATED"/>
    <property type="match status" value="1"/>
</dbReference>
<proteinExistence type="predicted"/>
<comment type="caution">
    <text evidence="3">The sequence shown here is derived from an EMBL/GenBank/DDBJ whole genome shotgun (WGS) entry which is preliminary data.</text>
</comment>
<dbReference type="Pfam" id="PF05686">
    <property type="entry name" value="Glyco_transf_90"/>
    <property type="match status" value="1"/>
</dbReference>
<protein>
    <submittedName>
        <fullName evidence="3">Lipopolysaccharide biosynthesis protein</fullName>
    </submittedName>
</protein>
<reference evidence="3 4" key="1">
    <citation type="submission" date="2014-08" db="EMBL/GenBank/DDBJ databases">
        <title>Porphyromonas cangingivalis strain:COT-109_OH1386 Genome sequencing.</title>
        <authorList>
            <person name="Wallis C."/>
            <person name="Deusch O."/>
            <person name="O'Flynn C."/>
            <person name="Davis I."/>
            <person name="Jospin G."/>
            <person name="Darling A.E."/>
            <person name="Coil D.A."/>
            <person name="Alexiev A."/>
            <person name="Horsfall A."/>
            <person name="Kirkwood N."/>
            <person name="Harris S."/>
            <person name="Eisen J.A."/>
        </authorList>
    </citation>
    <scope>NUCLEOTIDE SEQUENCE [LARGE SCALE GENOMIC DNA]</scope>
    <source>
        <strain evidence="4">COT-109 OH1386</strain>
    </source>
</reference>
<accession>A0A0A2F445</accession>
<evidence type="ECO:0000313" key="3">
    <source>
        <dbReference type="EMBL" id="KGN83239.1"/>
    </source>
</evidence>
<dbReference type="PANTHER" id="PTHR12203:SF35">
    <property type="entry name" value="PROTEIN O-GLUCOSYLTRANSFERASE 1"/>
    <property type="match status" value="1"/>
</dbReference>
<dbReference type="EMBL" id="JQJD01000001">
    <property type="protein sequence ID" value="KGN83239.1"/>
    <property type="molecule type" value="Genomic_DNA"/>
</dbReference>
<dbReference type="InterPro" id="IPR051091">
    <property type="entry name" value="O-Glucosyltr/Glycosyltrsf_90"/>
</dbReference>
<evidence type="ECO:0000259" key="2">
    <source>
        <dbReference type="SMART" id="SM00672"/>
    </source>
</evidence>
<gene>
    <name evidence="3" type="ORF">HQ35_00245</name>
</gene>